<accession>F0W7E8</accession>
<sequence>MGRPCTISRQIHVTEAGTRVVNNVKDADPSNYCDTIKSVDKHNWEGAMQEELQALENNQVWKMVTTPCDAHCLHTKWVYKVKRDAYGKLEGYKARLAACENEQVFAAVMEMSSVKLI</sequence>
<dbReference type="HOGENOM" id="CLU_001650_17_5_1"/>
<reference evidence="1" key="2">
    <citation type="submission" date="2011-02" db="EMBL/GenBank/DDBJ databases">
        <authorList>
            <person name="MacLean D."/>
        </authorList>
    </citation>
    <scope>NUCLEOTIDE SEQUENCE</scope>
</reference>
<gene>
    <name evidence="1" type="primary">AlNc14C29G2765</name>
    <name evidence="1" type="ORF">ALNC14_031920</name>
</gene>
<dbReference type="AlphaFoldDB" id="F0W7E8"/>
<name>F0W7E8_9STRA</name>
<dbReference type="EMBL" id="FR824074">
    <property type="protein sequence ID" value="CCA17049.1"/>
    <property type="molecule type" value="Genomic_DNA"/>
</dbReference>
<reference evidence="1" key="1">
    <citation type="journal article" date="2011" name="PLoS Biol.">
        <title>Gene gain and loss during evolution of obligate parasitism in the white rust pathogen of Arabidopsis thaliana.</title>
        <authorList>
            <person name="Kemen E."/>
            <person name="Gardiner A."/>
            <person name="Schultz-Larsen T."/>
            <person name="Kemen A.C."/>
            <person name="Balmuth A.L."/>
            <person name="Robert-Seilaniantz A."/>
            <person name="Bailey K."/>
            <person name="Holub E."/>
            <person name="Studholme D.J."/>
            <person name="Maclean D."/>
            <person name="Jones J.D."/>
        </authorList>
    </citation>
    <scope>NUCLEOTIDE SEQUENCE</scope>
</reference>
<evidence type="ECO:0000313" key="1">
    <source>
        <dbReference type="EMBL" id="CCA17049.1"/>
    </source>
</evidence>
<protein>
    <submittedName>
        <fullName evidence="1">Uncharacterized protein AlNc14C29G2765</fullName>
    </submittedName>
</protein>
<organism evidence="1">
    <name type="scientific">Albugo laibachii Nc14</name>
    <dbReference type="NCBI Taxonomy" id="890382"/>
    <lineage>
        <taxon>Eukaryota</taxon>
        <taxon>Sar</taxon>
        <taxon>Stramenopiles</taxon>
        <taxon>Oomycota</taxon>
        <taxon>Peronosporomycetes</taxon>
        <taxon>Albuginales</taxon>
        <taxon>Albuginaceae</taxon>
        <taxon>Albugo</taxon>
    </lineage>
</organism>
<proteinExistence type="predicted"/>